<feature type="domain" description="DDE-1" evidence="1">
    <location>
        <begin position="5"/>
        <end position="98"/>
    </location>
</feature>
<keyword evidence="3" id="KW-1185">Reference proteome</keyword>
<organism evidence="2 3">
    <name type="scientific">Dryococelus australis</name>
    <dbReference type="NCBI Taxonomy" id="614101"/>
    <lineage>
        <taxon>Eukaryota</taxon>
        <taxon>Metazoa</taxon>
        <taxon>Ecdysozoa</taxon>
        <taxon>Arthropoda</taxon>
        <taxon>Hexapoda</taxon>
        <taxon>Insecta</taxon>
        <taxon>Pterygota</taxon>
        <taxon>Neoptera</taxon>
        <taxon>Polyneoptera</taxon>
        <taxon>Phasmatodea</taxon>
        <taxon>Verophasmatodea</taxon>
        <taxon>Anareolatae</taxon>
        <taxon>Phasmatidae</taxon>
        <taxon>Eurycanthinae</taxon>
        <taxon>Dryococelus</taxon>
    </lineage>
</organism>
<dbReference type="EMBL" id="JARBHB010000013">
    <property type="protein sequence ID" value="KAJ8870336.1"/>
    <property type="molecule type" value="Genomic_DNA"/>
</dbReference>
<evidence type="ECO:0000313" key="3">
    <source>
        <dbReference type="Proteomes" id="UP001159363"/>
    </source>
</evidence>
<dbReference type="Pfam" id="PF03184">
    <property type="entry name" value="DDE_1"/>
    <property type="match status" value="1"/>
</dbReference>
<reference evidence="2 3" key="1">
    <citation type="submission" date="2023-02" db="EMBL/GenBank/DDBJ databases">
        <title>LHISI_Scaffold_Assembly.</title>
        <authorList>
            <person name="Stuart O.P."/>
            <person name="Cleave R."/>
            <person name="Magrath M.J.L."/>
            <person name="Mikheyev A.S."/>
        </authorList>
    </citation>
    <scope>NUCLEOTIDE SEQUENCE [LARGE SCALE GENOMIC DNA]</scope>
    <source>
        <strain evidence="2">Daus_M_001</strain>
        <tissue evidence="2">Leg muscle</tissue>
    </source>
</reference>
<sequence length="160" mass="18117">MNEKSSHISTGIFFKWLQNHFVARKPDGKPLLLLDGHASHVNCCELLEFANQHDIIILCLPSRITQALRSLDRSFFKPLKHCFKEEASKWILRHPRRTICRIQVGDLIGRAWNKAASVNTTVNGFRKTGVFPLDQDAIPGPFFGMSDEMNSPTNTSINLS</sequence>
<dbReference type="Proteomes" id="UP001159363">
    <property type="component" value="Chromosome 12"/>
</dbReference>
<gene>
    <name evidence="2" type="ORF">PR048_029357</name>
</gene>
<name>A0ABQ9GD80_9NEOP</name>
<dbReference type="InterPro" id="IPR004875">
    <property type="entry name" value="DDE_SF_endonuclease_dom"/>
</dbReference>
<proteinExistence type="predicted"/>
<comment type="caution">
    <text evidence="2">The sequence shown here is derived from an EMBL/GenBank/DDBJ whole genome shotgun (WGS) entry which is preliminary data.</text>
</comment>
<accession>A0ABQ9GD80</accession>
<evidence type="ECO:0000313" key="2">
    <source>
        <dbReference type="EMBL" id="KAJ8870336.1"/>
    </source>
</evidence>
<evidence type="ECO:0000259" key="1">
    <source>
        <dbReference type="Pfam" id="PF03184"/>
    </source>
</evidence>
<protein>
    <recommendedName>
        <fullName evidence="1">DDE-1 domain-containing protein</fullName>
    </recommendedName>
</protein>